<dbReference type="PRINTS" id="PR00452">
    <property type="entry name" value="SH3DOMAIN"/>
</dbReference>
<reference evidence="5" key="1">
    <citation type="journal article" date="2002" name="Science">
        <title>The draft genome of Ciona intestinalis: insights into chordate and vertebrate origins.</title>
        <authorList>
            <person name="Dehal P."/>
            <person name="Satou Y."/>
            <person name="Campbell R.K."/>
            <person name="Chapman J."/>
            <person name="Degnan B."/>
            <person name="De Tomaso A."/>
            <person name="Davidson B."/>
            <person name="Di Gregorio A."/>
            <person name="Gelpke M."/>
            <person name="Goodstein D.M."/>
            <person name="Harafuji N."/>
            <person name="Hastings K.E."/>
            <person name="Ho I."/>
            <person name="Hotta K."/>
            <person name="Huang W."/>
            <person name="Kawashima T."/>
            <person name="Lemaire P."/>
            <person name="Martinez D."/>
            <person name="Meinertzhagen I.A."/>
            <person name="Necula S."/>
            <person name="Nonaka M."/>
            <person name="Putnam N."/>
            <person name="Rash S."/>
            <person name="Saiga H."/>
            <person name="Satake M."/>
            <person name="Terry A."/>
            <person name="Yamada L."/>
            <person name="Wang H.G."/>
            <person name="Awazu S."/>
            <person name="Azumi K."/>
            <person name="Boore J."/>
            <person name="Branno M."/>
            <person name="Chin-Bow S."/>
            <person name="DeSantis R."/>
            <person name="Doyle S."/>
            <person name="Francino P."/>
            <person name="Keys D.N."/>
            <person name="Haga S."/>
            <person name="Hayashi H."/>
            <person name="Hino K."/>
            <person name="Imai K.S."/>
            <person name="Inaba K."/>
            <person name="Kano S."/>
            <person name="Kobayashi K."/>
            <person name="Kobayashi M."/>
            <person name="Lee B.I."/>
            <person name="Makabe K.W."/>
            <person name="Manohar C."/>
            <person name="Matassi G."/>
            <person name="Medina M."/>
            <person name="Mochizuki Y."/>
            <person name="Mount S."/>
            <person name="Morishita T."/>
            <person name="Miura S."/>
            <person name="Nakayama A."/>
            <person name="Nishizaka S."/>
            <person name="Nomoto H."/>
            <person name="Ohta F."/>
            <person name="Oishi K."/>
            <person name="Rigoutsos I."/>
            <person name="Sano M."/>
            <person name="Sasaki A."/>
            <person name="Sasakura Y."/>
            <person name="Shoguchi E."/>
            <person name="Shin-i T."/>
            <person name="Spagnuolo A."/>
            <person name="Stainier D."/>
            <person name="Suzuki M.M."/>
            <person name="Tassy O."/>
            <person name="Takatori N."/>
            <person name="Tokuoka M."/>
            <person name="Yagi K."/>
            <person name="Yoshizaki F."/>
            <person name="Wada S."/>
            <person name="Zhang C."/>
            <person name="Hyatt P.D."/>
            <person name="Larimer F."/>
            <person name="Detter C."/>
            <person name="Doggett N."/>
            <person name="Glavina T."/>
            <person name="Hawkins T."/>
            <person name="Richardson P."/>
            <person name="Lucas S."/>
            <person name="Kohara Y."/>
            <person name="Levine M."/>
            <person name="Satoh N."/>
            <person name="Rokhsar D.S."/>
        </authorList>
    </citation>
    <scope>NUCLEOTIDE SEQUENCE [LARGE SCALE GENOMIC DNA]</scope>
</reference>
<evidence type="ECO:0000313" key="4">
    <source>
        <dbReference type="Ensembl" id="ENSCINP00000036551.1"/>
    </source>
</evidence>
<evidence type="ECO:0000256" key="2">
    <source>
        <dbReference type="PROSITE-ProRule" id="PRU00192"/>
    </source>
</evidence>
<reference evidence="4" key="4">
    <citation type="submission" date="2025-09" db="UniProtKB">
        <authorList>
            <consortium name="Ensembl"/>
        </authorList>
    </citation>
    <scope>IDENTIFICATION</scope>
</reference>
<dbReference type="Ensembl" id="ENSCINT00000036426.1">
    <property type="protein sequence ID" value="ENSCINP00000036551.1"/>
    <property type="gene ID" value="ENSCING00000020951.1"/>
</dbReference>
<dbReference type="InterPro" id="IPR050670">
    <property type="entry name" value="STAM"/>
</dbReference>
<dbReference type="PRINTS" id="PR00499">
    <property type="entry name" value="P67PHOX"/>
</dbReference>
<dbReference type="PROSITE" id="PS50002">
    <property type="entry name" value="SH3"/>
    <property type="match status" value="2"/>
</dbReference>
<evidence type="ECO:0000259" key="3">
    <source>
        <dbReference type="PROSITE" id="PS50002"/>
    </source>
</evidence>
<sequence length="156" mass="17369">LPTPFEFTQDKHVSTTDTNCVRAKYDFVAKNEDELSVKAGDKLELISRVDSDWVKAKCEGILGILPVNFVNHDCSQLPLEQSIADTNNINLHCKQLPSEVNTTAVARYSFTGQDDTELTFHQNDVIHILGSINEEWLQGSLNGKKGIFPSNFVAMS</sequence>
<dbReference type="AlphaFoldDB" id="H2Y3R6"/>
<dbReference type="InParanoid" id="H2Y3R6"/>
<reference evidence="4" key="3">
    <citation type="submission" date="2025-08" db="UniProtKB">
        <authorList>
            <consortium name="Ensembl"/>
        </authorList>
    </citation>
    <scope>IDENTIFICATION</scope>
</reference>
<dbReference type="PANTHER" id="PTHR45929">
    <property type="entry name" value="JAK PATHWAY SIGNAL TRANSDUCTION ADAPTOR MOLECULE"/>
    <property type="match status" value="1"/>
</dbReference>
<accession>H2Y3R6</accession>
<dbReference type="EMBL" id="EAAA01001422">
    <property type="status" value="NOT_ANNOTATED_CDS"/>
    <property type="molecule type" value="Genomic_DNA"/>
</dbReference>
<evidence type="ECO:0000313" key="5">
    <source>
        <dbReference type="Proteomes" id="UP000008144"/>
    </source>
</evidence>
<dbReference type="GeneTree" id="ENSGT00940000166892"/>
<keyword evidence="1 2" id="KW-0728">SH3 domain</keyword>
<evidence type="ECO:0000256" key="1">
    <source>
        <dbReference type="ARBA" id="ARBA00022443"/>
    </source>
</evidence>
<dbReference type="OMA" id="EPISSRC"/>
<dbReference type="STRING" id="7719.ENSCINP00000036551"/>
<keyword evidence="5" id="KW-1185">Reference proteome</keyword>
<proteinExistence type="predicted"/>
<dbReference type="SUPFAM" id="SSF50044">
    <property type="entry name" value="SH3-domain"/>
    <property type="match status" value="2"/>
</dbReference>
<feature type="domain" description="SH3" evidence="3">
    <location>
        <begin position="16"/>
        <end position="75"/>
    </location>
</feature>
<dbReference type="CDD" id="cd00174">
    <property type="entry name" value="SH3"/>
    <property type="match status" value="2"/>
</dbReference>
<dbReference type="HOGENOM" id="CLU_1781631_0_0_1"/>
<dbReference type="InterPro" id="IPR036028">
    <property type="entry name" value="SH3-like_dom_sf"/>
</dbReference>
<organism evidence="4 5">
    <name type="scientific">Ciona intestinalis</name>
    <name type="common">Transparent sea squirt</name>
    <name type="synonym">Ascidia intestinalis</name>
    <dbReference type="NCBI Taxonomy" id="7719"/>
    <lineage>
        <taxon>Eukaryota</taxon>
        <taxon>Metazoa</taxon>
        <taxon>Chordata</taxon>
        <taxon>Tunicata</taxon>
        <taxon>Ascidiacea</taxon>
        <taxon>Phlebobranchia</taxon>
        <taxon>Cionidae</taxon>
        <taxon>Ciona</taxon>
    </lineage>
</organism>
<dbReference type="SMART" id="SM00326">
    <property type="entry name" value="SH3"/>
    <property type="match status" value="2"/>
</dbReference>
<reference evidence="4" key="2">
    <citation type="journal article" date="2008" name="Genome Biol.">
        <title>Improved genome assembly and evidence-based global gene model set for the chordate Ciona intestinalis: new insight into intron and operon populations.</title>
        <authorList>
            <person name="Satou Y."/>
            <person name="Mineta K."/>
            <person name="Ogasawara M."/>
            <person name="Sasakura Y."/>
            <person name="Shoguchi E."/>
            <person name="Ueno K."/>
            <person name="Yamada L."/>
            <person name="Matsumoto J."/>
            <person name="Wasserscheid J."/>
            <person name="Dewar K."/>
            <person name="Wiley G.B."/>
            <person name="Macmil S.L."/>
            <person name="Roe B.A."/>
            <person name="Zeller R.W."/>
            <person name="Hastings K.E."/>
            <person name="Lemaire P."/>
            <person name="Lindquist E."/>
            <person name="Endo T."/>
            <person name="Hotta K."/>
            <person name="Inaba K."/>
        </authorList>
    </citation>
    <scope>NUCLEOTIDE SEQUENCE [LARGE SCALE GENOMIC DNA]</scope>
    <source>
        <strain evidence="4">wild type</strain>
    </source>
</reference>
<protein>
    <recommendedName>
        <fullName evidence="3">SH3 domain-containing protein</fullName>
    </recommendedName>
</protein>
<dbReference type="FunFam" id="2.30.30.40:FF:000072">
    <property type="entry name" value="Unconventional Myosin IB"/>
    <property type="match status" value="1"/>
</dbReference>
<name>H2Y3R6_CIOIN</name>
<dbReference type="Proteomes" id="UP000008144">
    <property type="component" value="Chromosome 2"/>
</dbReference>
<feature type="domain" description="SH3" evidence="3">
    <location>
        <begin position="99"/>
        <end position="156"/>
    </location>
</feature>
<dbReference type="PANTHER" id="PTHR45929:SF3">
    <property type="entry name" value="JAK PATHWAY SIGNAL TRANSDUCTION ADAPTOR MOLECULE"/>
    <property type="match status" value="1"/>
</dbReference>
<dbReference type="Gene3D" id="2.30.30.40">
    <property type="entry name" value="SH3 Domains"/>
    <property type="match status" value="2"/>
</dbReference>
<dbReference type="Pfam" id="PF00018">
    <property type="entry name" value="SH3_1"/>
    <property type="match status" value="2"/>
</dbReference>
<dbReference type="InterPro" id="IPR001452">
    <property type="entry name" value="SH3_domain"/>
</dbReference>